<evidence type="ECO:0000256" key="1">
    <source>
        <dbReference type="SAM" id="Phobius"/>
    </source>
</evidence>
<keyword evidence="1" id="KW-0472">Membrane</keyword>
<reference evidence="3" key="2">
    <citation type="submission" date="2025-08" db="UniProtKB">
        <authorList>
            <consortium name="Ensembl"/>
        </authorList>
    </citation>
    <scope>IDENTIFICATION</scope>
    <source>
        <strain evidence="3">broiler</strain>
    </source>
</reference>
<keyword evidence="4" id="KW-1185">Reference proteome</keyword>
<feature type="transmembrane region" description="Helical" evidence="1">
    <location>
        <begin position="160"/>
        <end position="179"/>
    </location>
</feature>
<evidence type="ECO:0000313" key="4">
    <source>
        <dbReference type="Proteomes" id="UP000000539"/>
    </source>
</evidence>
<dbReference type="SUPFAM" id="SSF48317">
    <property type="entry name" value="Acid phosphatase/Vanadium-dependent haloperoxidase"/>
    <property type="match status" value="1"/>
</dbReference>
<dbReference type="Pfam" id="PF01569">
    <property type="entry name" value="PAP2"/>
    <property type="match status" value="1"/>
</dbReference>
<feature type="domain" description="Phosphatidic acid phosphatase type 2/haloperoxidase" evidence="2">
    <location>
        <begin position="118"/>
        <end position="233"/>
    </location>
</feature>
<dbReference type="PANTHER" id="PTHR14969">
    <property type="entry name" value="SPHINGOSINE-1-PHOSPHATE PHOSPHOHYDROLASE"/>
    <property type="match status" value="1"/>
</dbReference>
<keyword evidence="1" id="KW-1133">Transmembrane helix</keyword>
<feature type="transmembrane region" description="Helical" evidence="1">
    <location>
        <begin position="277"/>
        <end position="295"/>
    </location>
</feature>
<dbReference type="GO" id="GO:0042392">
    <property type="term" value="F:sphingosine-1-phosphate phosphatase activity"/>
    <property type="evidence" value="ECO:0000318"/>
    <property type="project" value="GO_Central"/>
</dbReference>
<dbReference type="Ensembl" id="ENSGALT00010057335.1">
    <property type="protein sequence ID" value="ENSGALP00010034850.1"/>
    <property type="gene ID" value="ENSGALG00010023552.1"/>
</dbReference>
<keyword evidence="1" id="KW-0812">Transmembrane</keyword>
<proteinExistence type="predicted"/>
<name>A0A8V0ZTE7_CHICK</name>
<dbReference type="Proteomes" id="UP000000539">
    <property type="component" value="Chromosome 9"/>
</dbReference>
<evidence type="ECO:0000259" key="2">
    <source>
        <dbReference type="SMART" id="SM00014"/>
    </source>
</evidence>
<dbReference type="GO" id="GO:0005789">
    <property type="term" value="C:endoplasmic reticulum membrane"/>
    <property type="evidence" value="ECO:0000318"/>
    <property type="project" value="GO_Central"/>
</dbReference>
<dbReference type="Gene3D" id="1.20.144.10">
    <property type="entry name" value="Phosphatidic acid phosphatase type 2/haloperoxidase"/>
    <property type="match status" value="1"/>
</dbReference>
<protein>
    <submittedName>
        <fullName evidence="3">Sphingosine-1-phosphate phosphatase 2</fullName>
    </submittedName>
</protein>
<gene>
    <name evidence="3" type="primary">SGPP2</name>
</gene>
<feature type="transmembrane region" description="Helical" evidence="1">
    <location>
        <begin position="88"/>
        <end position="110"/>
    </location>
</feature>
<sequence length="443" mass="48519">MARLLGTLRGSQPVARFQRCCGLFPAGEEGGGDPAEGVRSSVVCNGGGAGGRRGAGAAGCGAPNGVRGGRGPQGCVQKYVVKNYFYYYLFKFSAALGEEIFYITFLPFIYWNIDHSVSRRMIIIWSIVMYIGQVSKDILKWPRPLSPPVVKLEMRTDAEYGMPSTHAMAATAISFSFFITTTNQYKYPFELGLTAAFVFSTLVCLSRLYTGMHTVLDVIGGALISAVLLVLLYPVWDSIDHVLLTSPFCPLLSIAVPLLLCYNYPKLDYYSPTRGDTTTILGAGAGATVGFWLNNQYVAPAHVGSTMAFPLITSTVVVLMLARFLVGLLVILLTRQLMKNVVLRVLCYCYTFPIADLDARRRLEVEAASHTEQPVLCPARRHMGPEGTAVWLQDYPHVHCSGGTVVYPATDEHMTTVQKKSSTPSFCSHSLSICSNQLSYFMQ</sequence>
<feature type="transmembrane region" description="Helical" evidence="1">
    <location>
        <begin position="216"/>
        <end position="236"/>
    </location>
</feature>
<feature type="transmembrane region" description="Helical" evidence="1">
    <location>
        <begin position="191"/>
        <end position="209"/>
    </location>
</feature>
<dbReference type="GO" id="GO:0006670">
    <property type="term" value="P:sphingosine metabolic process"/>
    <property type="evidence" value="ECO:0000318"/>
    <property type="project" value="GO_Central"/>
</dbReference>
<feature type="transmembrane region" description="Helical" evidence="1">
    <location>
        <begin position="242"/>
        <end position="265"/>
    </location>
</feature>
<organism evidence="3 4">
    <name type="scientific">Gallus gallus</name>
    <name type="common">Chicken</name>
    <dbReference type="NCBI Taxonomy" id="9031"/>
    <lineage>
        <taxon>Eukaryota</taxon>
        <taxon>Metazoa</taxon>
        <taxon>Chordata</taxon>
        <taxon>Craniata</taxon>
        <taxon>Vertebrata</taxon>
        <taxon>Euteleostomi</taxon>
        <taxon>Archelosauria</taxon>
        <taxon>Archosauria</taxon>
        <taxon>Dinosauria</taxon>
        <taxon>Saurischia</taxon>
        <taxon>Theropoda</taxon>
        <taxon>Coelurosauria</taxon>
        <taxon>Aves</taxon>
        <taxon>Neognathae</taxon>
        <taxon>Galloanserae</taxon>
        <taxon>Galliformes</taxon>
        <taxon>Phasianidae</taxon>
        <taxon>Phasianinae</taxon>
        <taxon>Gallus</taxon>
    </lineage>
</organism>
<dbReference type="OrthoDB" id="301434at2759"/>
<dbReference type="CDD" id="cd03388">
    <property type="entry name" value="PAP2_SPPase1"/>
    <property type="match status" value="1"/>
</dbReference>
<dbReference type="GeneTree" id="ENSGT00940000159500"/>
<dbReference type="GO" id="GO:0061469">
    <property type="term" value="P:regulation of type B pancreatic cell proliferation"/>
    <property type="evidence" value="ECO:0007669"/>
    <property type="project" value="Ensembl"/>
</dbReference>
<reference evidence="3" key="3">
    <citation type="submission" date="2025-09" db="UniProtKB">
        <authorList>
            <consortium name="Ensembl"/>
        </authorList>
    </citation>
    <scope>IDENTIFICATION</scope>
    <source>
        <strain evidence="3">broiler</strain>
    </source>
</reference>
<evidence type="ECO:0000313" key="3">
    <source>
        <dbReference type="Ensembl" id="ENSGALP00010034850.1"/>
    </source>
</evidence>
<dbReference type="InterPro" id="IPR036938">
    <property type="entry name" value="PAP2/HPO_sf"/>
</dbReference>
<dbReference type="PANTHER" id="PTHR14969:SF14">
    <property type="entry name" value="SPHINGOSINE-1-PHOSPHATE PHOSPHATASE 2"/>
    <property type="match status" value="1"/>
</dbReference>
<dbReference type="FunCoup" id="A0A8V0ZTE7">
    <property type="interactions" value="64"/>
</dbReference>
<feature type="transmembrane region" description="Helical" evidence="1">
    <location>
        <begin position="122"/>
        <end position="139"/>
    </location>
</feature>
<dbReference type="InterPro" id="IPR000326">
    <property type="entry name" value="PAP2/HPO"/>
</dbReference>
<dbReference type="AlphaFoldDB" id="A0A8V0ZTE7"/>
<dbReference type="SMART" id="SM00014">
    <property type="entry name" value="acidPPc"/>
    <property type="match status" value="1"/>
</dbReference>
<accession>A0A8V0ZTE7</accession>
<dbReference type="GO" id="GO:0046839">
    <property type="term" value="P:phospholipid dephosphorylation"/>
    <property type="evidence" value="ECO:0000318"/>
    <property type="project" value="GO_Central"/>
</dbReference>
<reference evidence="3" key="1">
    <citation type="submission" date="2020-11" db="EMBL/GenBank/DDBJ databases">
        <title>Gallus gallus (Chicken) genome, bGalGal1, GRCg7b, maternal haplotype autosomes + Z &amp; W.</title>
        <authorList>
            <person name="Warren W."/>
            <person name="Formenti G."/>
            <person name="Fedrigo O."/>
            <person name="Haase B."/>
            <person name="Mountcastle J."/>
            <person name="Balacco J."/>
            <person name="Tracey A."/>
            <person name="Schneider V."/>
            <person name="Okimoto R."/>
            <person name="Cheng H."/>
            <person name="Hawken R."/>
            <person name="Howe K."/>
            <person name="Jarvis E.D."/>
        </authorList>
    </citation>
    <scope>NUCLEOTIDE SEQUENCE [LARGE SCALE GENOMIC DNA]</scope>
    <source>
        <strain evidence="3">Broiler</strain>
    </source>
</reference>
<feature type="transmembrane region" description="Helical" evidence="1">
    <location>
        <begin position="307"/>
        <end position="334"/>
    </location>
</feature>